<accession>A0A178M5V6</accession>
<dbReference type="SUPFAM" id="SSF51735">
    <property type="entry name" value="NAD(P)-binding Rossmann-fold domains"/>
    <property type="match status" value="1"/>
</dbReference>
<keyword evidence="9 12" id="KW-0368">Histidine biosynthesis</keyword>
<keyword evidence="16" id="KW-1185">Reference proteome</keyword>
<organism evidence="15 16">
    <name type="scientific">Chloroflexus islandicus</name>
    <dbReference type="NCBI Taxonomy" id="1707952"/>
    <lineage>
        <taxon>Bacteria</taxon>
        <taxon>Bacillati</taxon>
        <taxon>Chloroflexota</taxon>
        <taxon>Chloroflexia</taxon>
        <taxon>Chloroflexales</taxon>
        <taxon>Chloroflexineae</taxon>
        <taxon>Chloroflexaceae</taxon>
        <taxon>Chloroflexus</taxon>
    </lineage>
</organism>
<protein>
    <recommendedName>
        <fullName evidence="12">Bifunctional protein FolD</fullName>
    </recommendedName>
    <domain>
        <recommendedName>
            <fullName evidence="12">Methylenetetrahydrofolate dehydrogenase</fullName>
            <ecNumber evidence="12">1.5.1.5</ecNumber>
        </recommendedName>
    </domain>
    <domain>
        <recommendedName>
            <fullName evidence="12">Methenyltetrahydrofolate cyclohydrolase</fullName>
            <ecNumber evidence="12">3.5.4.9</ecNumber>
        </recommendedName>
    </domain>
</protein>
<keyword evidence="11 12" id="KW-0511">Multifunctional enzyme</keyword>
<dbReference type="PANTHER" id="PTHR48099">
    <property type="entry name" value="C-1-TETRAHYDROFOLATE SYNTHASE, CYTOPLASMIC-RELATED"/>
    <property type="match status" value="1"/>
</dbReference>
<dbReference type="GO" id="GO:0004477">
    <property type="term" value="F:methenyltetrahydrofolate cyclohydrolase activity"/>
    <property type="evidence" value="ECO:0007669"/>
    <property type="project" value="UniProtKB-UniRule"/>
</dbReference>
<dbReference type="InterPro" id="IPR020630">
    <property type="entry name" value="THF_DH/CycHdrlase_cat_dom"/>
</dbReference>
<dbReference type="InterPro" id="IPR036291">
    <property type="entry name" value="NAD(P)-bd_dom_sf"/>
</dbReference>
<comment type="subunit">
    <text evidence="2 12">Homodimer.</text>
</comment>
<dbReference type="InterPro" id="IPR020631">
    <property type="entry name" value="THF_DH/CycHdrlase_NAD-bd_dom"/>
</dbReference>
<evidence type="ECO:0000256" key="7">
    <source>
        <dbReference type="ARBA" id="ARBA00022857"/>
    </source>
</evidence>
<dbReference type="UniPathway" id="UPA00193"/>
<evidence type="ECO:0000256" key="8">
    <source>
        <dbReference type="ARBA" id="ARBA00023002"/>
    </source>
</evidence>
<evidence type="ECO:0000256" key="4">
    <source>
        <dbReference type="ARBA" id="ARBA00022605"/>
    </source>
</evidence>
<keyword evidence="5 12" id="KW-0658">Purine biosynthesis</keyword>
<comment type="catalytic activity">
    <reaction evidence="12">
        <text>(6R)-5,10-methenyltetrahydrofolate + H2O = (6R)-10-formyltetrahydrofolate + H(+)</text>
        <dbReference type="Rhea" id="RHEA:23700"/>
        <dbReference type="ChEBI" id="CHEBI:15377"/>
        <dbReference type="ChEBI" id="CHEBI:15378"/>
        <dbReference type="ChEBI" id="CHEBI:57455"/>
        <dbReference type="ChEBI" id="CHEBI:195366"/>
        <dbReference type="EC" id="3.5.4.9"/>
    </reaction>
</comment>
<evidence type="ECO:0000313" key="15">
    <source>
        <dbReference type="EMBL" id="OAN44132.1"/>
    </source>
</evidence>
<dbReference type="Gene3D" id="3.40.50.720">
    <property type="entry name" value="NAD(P)-binding Rossmann-like Domain"/>
    <property type="match status" value="1"/>
</dbReference>
<keyword evidence="7 12" id="KW-0521">NADP</keyword>
<feature type="binding site" evidence="12">
    <location>
        <position position="232"/>
    </location>
    <ligand>
        <name>NADP(+)</name>
        <dbReference type="ChEBI" id="CHEBI:58349"/>
    </ligand>
</feature>
<evidence type="ECO:0000259" key="13">
    <source>
        <dbReference type="Pfam" id="PF00763"/>
    </source>
</evidence>
<evidence type="ECO:0000256" key="9">
    <source>
        <dbReference type="ARBA" id="ARBA00023102"/>
    </source>
</evidence>
<dbReference type="RefSeq" id="WP_066789637.1">
    <property type="nucleotide sequence ID" value="NZ_LWQS01000071.1"/>
</dbReference>
<dbReference type="STRING" id="1707952.A6A03_03010"/>
<gene>
    <name evidence="12" type="primary">folD</name>
    <name evidence="15" type="ORF">A6A03_03010</name>
</gene>
<dbReference type="EC" id="1.5.1.5" evidence="12"/>
<keyword evidence="10 12" id="KW-0486">Methionine biosynthesis</keyword>
<evidence type="ECO:0000256" key="5">
    <source>
        <dbReference type="ARBA" id="ARBA00022755"/>
    </source>
</evidence>
<dbReference type="CDD" id="cd01080">
    <property type="entry name" value="NAD_bind_m-THF_DH_Cyclohyd"/>
    <property type="match status" value="1"/>
</dbReference>
<dbReference type="GO" id="GO:0035999">
    <property type="term" value="P:tetrahydrofolate interconversion"/>
    <property type="evidence" value="ECO:0007669"/>
    <property type="project" value="UniProtKB-UniRule"/>
</dbReference>
<evidence type="ECO:0000256" key="12">
    <source>
        <dbReference type="HAMAP-Rule" id="MF_01576"/>
    </source>
</evidence>
<proteinExistence type="inferred from homology"/>
<dbReference type="GO" id="GO:0004488">
    <property type="term" value="F:methylenetetrahydrofolate dehydrogenase (NADP+) activity"/>
    <property type="evidence" value="ECO:0007669"/>
    <property type="project" value="UniProtKB-UniRule"/>
</dbReference>
<dbReference type="EC" id="3.5.4.9" evidence="12"/>
<reference evidence="15 16" key="1">
    <citation type="submission" date="2016-04" db="EMBL/GenBank/DDBJ databases">
        <title>Chloroflexus islandicus sp. nov., a thermophilic filamentous anoxygenic phototrophic bacterium from geyser Strokkur (Iceland).</title>
        <authorList>
            <person name="Gaisin V.A."/>
            <person name="Kalashnikov A.M."/>
            <person name="Sukhacheva M.V."/>
            <person name="Grouzdev D.S."/>
            <person name="Ivanov T.M."/>
            <person name="Kuznetsov B."/>
            <person name="Gorlenko V.M."/>
        </authorList>
    </citation>
    <scope>NUCLEOTIDE SEQUENCE [LARGE SCALE GENOMIC DNA]</scope>
    <source>
        <strain evidence="16">isl-2</strain>
    </source>
</reference>
<comment type="similarity">
    <text evidence="12">Belongs to the tetrahydrofolate dehydrogenase/cyclohydrolase family.</text>
</comment>
<dbReference type="Gene3D" id="3.40.50.10860">
    <property type="entry name" value="Leucine Dehydrogenase, chain A, domain 1"/>
    <property type="match status" value="1"/>
</dbReference>
<evidence type="ECO:0000256" key="6">
    <source>
        <dbReference type="ARBA" id="ARBA00022801"/>
    </source>
</evidence>
<comment type="pathway">
    <text evidence="1 12">One-carbon metabolism; tetrahydrofolate interconversion.</text>
</comment>
<dbReference type="AlphaFoldDB" id="A0A178M5V6"/>
<keyword evidence="3 12" id="KW-0554">One-carbon metabolism</keyword>
<keyword evidence="6 12" id="KW-0378">Hydrolase</keyword>
<keyword evidence="4 12" id="KW-0028">Amino-acid biosynthesis</keyword>
<dbReference type="Proteomes" id="UP000078287">
    <property type="component" value="Unassembled WGS sequence"/>
</dbReference>
<dbReference type="OrthoDB" id="9803580at2"/>
<dbReference type="FunFam" id="3.40.50.10860:FF:000005">
    <property type="entry name" value="C-1-tetrahydrofolate synthase, cytoplasmic, putative"/>
    <property type="match status" value="1"/>
</dbReference>
<dbReference type="GO" id="GO:0005829">
    <property type="term" value="C:cytosol"/>
    <property type="evidence" value="ECO:0007669"/>
    <property type="project" value="TreeGrafter"/>
</dbReference>
<dbReference type="EMBL" id="LWQS01000071">
    <property type="protein sequence ID" value="OAN44132.1"/>
    <property type="molecule type" value="Genomic_DNA"/>
</dbReference>
<dbReference type="GO" id="GO:0006164">
    <property type="term" value="P:purine nucleotide biosynthetic process"/>
    <property type="evidence" value="ECO:0007669"/>
    <property type="project" value="UniProtKB-KW"/>
</dbReference>
<dbReference type="PRINTS" id="PR00085">
    <property type="entry name" value="THFDHDRGNASE"/>
</dbReference>
<evidence type="ECO:0000256" key="2">
    <source>
        <dbReference type="ARBA" id="ARBA00011738"/>
    </source>
</evidence>
<dbReference type="Pfam" id="PF02882">
    <property type="entry name" value="THF_DHG_CYH_C"/>
    <property type="match status" value="1"/>
</dbReference>
<dbReference type="InterPro" id="IPR000672">
    <property type="entry name" value="THF_DH/CycHdrlase"/>
</dbReference>
<evidence type="ECO:0000256" key="3">
    <source>
        <dbReference type="ARBA" id="ARBA00022563"/>
    </source>
</evidence>
<dbReference type="Pfam" id="PF00763">
    <property type="entry name" value="THF_DHG_CYH"/>
    <property type="match status" value="1"/>
</dbReference>
<evidence type="ECO:0000259" key="14">
    <source>
        <dbReference type="Pfam" id="PF02882"/>
    </source>
</evidence>
<dbReference type="GO" id="GO:0000105">
    <property type="term" value="P:L-histidine biosynthetic process"/>
    <property type="evidence" value="ECO:0007669"/>
    <property type="project" value="UniProtKB-KW"/>
</dbReference>
<comment type="function">
    <text evidence="12">Catalyzes the oxidation of 5,10-methylenetetrahydrofolate to 5,10-methenyltetrahydrofolate and then the hydrolysis of 5,10-methenyltetrahydrofolate to 10-formyltetrahydrofolate.</text>
</comment>
<evidence type="ECO:0000256" key="1">
    <source>
        <dbReference type="ARBA" id="ARBA00004777"/>
    </source>
</evidence>
<comment type="caution">
    <text evidence="15">The sequence shown here is derived from an EMBL/GenBank/DDBJ whole genome shotgun (WGS) entry which is preliminary data.</text>
</comment>
<feature type="binding site" evidence="12">
    <location>
        <begin position="166"/>
        <end position="168"/>
    </location>
    <ligand>
        <name>NADP(+)</name>
        <dbReference type="ChEBI" id="CHEBI:58349"/>
    </ligand>
</feature>
<dbReference type="InterPro" id="IPR046346">
    <property type="entry name" value="Aminoacid_DH-like_N_sf"/>
</dbReference>
<comment type="caution">
    <text evidence="12">Lacks conserved residue(s) required for the propagation of feature annotation.</text>
</comment>
<dbReference type="FunFam" id="3.40.50.720:FF:000094">
    <property type="entry name" value="Bifunctional protein FolD"/>
    <property type="match status" value="1"/>
</dbReference>
<feature type="domain" description="Tetrahydrofolate dehydrogenase/cyclohydrolase NAD(P)-binding" evidence="14">
    <location>
        <begin position="140"/>
        <end position="281"/>
    </location>
</feature>
<sequence length="285" mass="29585">MSAQILDGRALAQELRAEAAAQIAELRMRIDRAPTIAVVQVGDDPAATRYVRSIDRLCQSLGAACRAIALPATTDQADLEATVSHLSADDRVDGILLQLPLPAGLSLDGVLHRLVPEKDLDGIHPINAGLLAQGRPALTPNTPAGGMELLRRYGIEVRGKRAAVVGRSAIVGRPMALLLLQADATVTICHSRTPDLGAVLRECDIIAAAAGRPGLITAEMIKPGATVIDFGTNVLADGSMVGDVDYAGAVEVAGAITPVPGGTGPVTNVMLMQNLIKATRTRLGI</sequence>
<dbReference type="GO" id="GO:0009086">
    <property type="term" value="P:methionine biosynthetic process"/>
    <property type="evidence" value="ECO:0007669"/>
    <property type="project" value="UniProtKB-KW"/>
</dbReference>
<dbReference type="PANTHER" id="PTHR48099:SF5">
    <property type="entry name" value="C-1-TETRAHYDROFOLATE SYNTHASE, CYTOPLASMIC"/>
    <property type="match status" value="1"/>
</dbReference>
<evidence type="ECO:0000256" key="11">
    <source>
        <dbReference type="ARBA" id="ARBA00023268"/>
    </source>
</evidence>
<evidence type="ECO:0000256" key="10">
    <source>
        <dbReference type="ARBA" id="ARBA00023167"/>
    </source>
</evidence>
<comment type="catalytic activity">
    <reaction evidence="12">
        <text>(6R)-5,10-methylene-5,6,7,8-tetrahydrofolate + NADP(+) = (6R)-5,10-methenyltetrahydrofolate + NADPH</text>
        <dbReference type="Rhea" id="RHEA:22812"/>
        <dbReference type="ChEBI" id="CHEBI:15636"/>
        <dbReference type="ChEBI" id="CHEBI:57455"/>
        <dbReference type="ChEBI" id="CHEBI:57783"/>
        <dbReference type="ChEBI" id="CHEBI:58349"/>
        <dbReference type="EC" id="1.5.1.5"/>
    </reaction>
</comment>
<evidence type="ECO:0000313" key="16">
    <source>
        <dbReference type="Proteomes" id="UP000078287"/>
    </source>
</evidence>
<keyword evidence="8 12" id="KW-0560">Oxidoreductase</keyword>
<name>A0A178M5V6_9CHLR</name>
<dbReference type="HAMAP" id="MF_01576">
    <property type="entry name" value="THF_DHG_CYH"/>
    <property type="match status" value="1"/>
</dbReference>
<dbReference type="SUPFAM" id="SSF53223">
    <property type="entry name" value="Aminoacid dehydrogenase-like, N-terminal domain"/>
    <property type="match status" value="1"/>
</dbReference>
<feature type="domain" description="Tetrahydrofolate dehydrogenase/cyclohydrolase catalytic" evidence="13">
    <location>
        <begin position="6"/>
        <end position="121"/>
    </location>
</feature>